<proteinExistence type="predicted"/>
<dbReference type="AlphaFoldDB" id="A0A8T0KMY6"/>
<sequence length="248" mass="27850">MRASSSFIVDQMHCVTMGCRESRCRIMKAFLAQVTVSLLRIVVKENKTYKVKLESGSEVGRHTFVRWTTISEAGRAYKLRCTVRSRHRHRCTVRHPGLGFGVRVAIRPEYRITPPPHLSPHAGDNPRSNFQFEFELERKILAEADKDNPNWSKFGSENIPTKVSDSSTAKVPAVDSIMSKFIAMGLSQEAVPIAVENYGDDPTKVQEFVKGYTLLREMGFSSNSVAEALVMNDNRTDRALAHFLNGSS</sequence>
<dbReference type="GO" id="GO:0043130">
    <property type="term" value="F:ubiquitin binding"/>
    <property type="evidence" value="ECO:0007669"/>
    <property type="project" value="InterPro"/>
</dbReference>
<organism evidence="1 2">
    <name type="scientific">Phaseolus angularis</name>
    <name type="common">Azuki bean</name>
    <name type="synonym">Vigna angularis</name>
    <dbReference type="NCBI Taxonomy" id="3914"/>
    <lineage>
        <taxon>Eukaryota</taxon>
        <taxon>Viridiplantae</taxon>
        <taxon>Streptophyta</taxon>
        <taxon>Embryophyta</taxon>
        <taxon>Tracheophyta</taxon>
        <taxon>Spermatophyta</taxon>
        <taxon>Magnoliopsida</taxon>
        <taxon>eudicotyledons</taxon>
        <taxon>Gunneridae</taxon>
        <taxon>Pentapetalae</taxon>
        <taxon>rosids</taxon>
        <taxon>fabids</taxon>
        <taxon>Fabales</taxon>
        <taxon>Fabaceae</taxon>
        <taxon>Papilionoideae</taxon>
        <taxon>50 kb inversion clade</taxon>
        <taxon>NPAAA clade</taxon>
        <taxon>indigoferoid/millettioid clade</taxon>
        <taxon>Phaseoleae</taxon>
        <taxon>Vigna</taxon>
    </lineage>
</organism>
<name>A0A8T0KMY6_PHAAN</name>
<comment type="caution">
    <text evidence="1">The sequence shown here is derived from an EMBL/GenBank/DDBJ whole genome shotgun (WGS) entry which is preliminary data.</text>
</comment>
<dbReference type="InterPro" id="IPR038870">
    <property type="entry name" value="UBAP1"/>
</dbReference>
<dbReference type="PANTHER" id="PTHR15960:SF5">
    <property type="entry name" value="LD44032P"/>
    <property type="match status" value="1"/>
</dbReference>
<dbReference type="InterPro" id="IPR042575">
    <property type="entry name" value="UBAP1_C"/>
</dbReference>
<dbReference type="GO" id="GO:0043162">
    <property type="term" value="P:ubiquitin-dependent protein catabolic process via the multivesicular body sorting pathway"/>
    <property type="evidence" value="ECO:0007669"/>
    <property type="project" value="InterPro"/>
</dbReference>
<dbReference type="Proteomes" id="UP000743370">
    <property type="component" value="Unassembled WGS sequence"/>
</dbReference>
<dbReference type="InterPro" id="IPR009060">
    <property type="entry name" value="UBA-like_sf"/>
</dbReference>
<dbReference type="Gene3D" id="1.20.120.1920">
    <property type="entry name" value="UBAP1 SOUBA domain"/>
    <property type="match status" value="1"/>
</dbReference>
<evidence type="ECO:0000313" key="1">
    <source>
        <dbReference type="EMBL" id="KAG2399733.1"/>
    </source>
</evidence>
<evidence type="ECO:0008006" key="3">
    <source>
        <dbReference type="Google" id="ProtNLM"/>
    </source>
</evidence>
<protein>
    <recommendedName>
        <fullName evidence="3">UBA domain-containing protein</fullName>
    </recommendedName>
</protein>
<evidence type="ECO:0000313" key="2">
    <source>
        <dbReference type="Proteomes" id="UP000743370"/>
    </source>
</evidence>
<reference evidence="1 2" key="1">
    <citation type="submission" date="2020-05" db="EMBL/GenBank/DDBJ databases">
        <title>Vigna angularis (adzuki bean) Var. LongXiaoDou No. 4 denovo assembly.</title>
        <authorList>
            <person name="Xiang H."/>
        </authorList>
    </citation>
    <scope>NUCLEOTIDE SEQUENCE [LARGE SCALE GENOMIC DNA]</scope>
    <source>
        <tissue evidence="1">Leaf</tissue>
    </source>
</reference>
<dbReference type="PANTHER" id="PTHR15960">
    <property type="entry name" value="LD44032P"/>
    <property type="match status" value="1"/>
</dbReference>
<accession>A0A8T0KMY6</accession>
<dbReference type="EMBL" id="JABFOF010000004">
    <property type="protein sequence ID" value="KAG2399733.1"/>
    <property type="molecule type" value="Genomic_DNA"/>
</dbReference>
<dbReference type="GO" id="GO:0000813">
    <property type="term" value="C:ESCRT I complex"/>
    <property type="evidence" value="ECO:0007669"/>
    <property type="project" value="InterPro"/>
</dbReference>
<dbReference type="SUPFAM" id="SSF46934">
    <property type="entry name" value="UBA-like"/>
    <property type="match status" value="1"/>
</dbReference>
<gene>
    <name evidence="1" type="ORF">HKW66_Vig0104140</name>
</gene>
<dbReference type="FunFam" id="1.20.120.1920:FF:000003">
    <property type="entry name" value="Ubiquitin-associated/translation elongation factor EF1B protein"/>
    <property type="match status" value="1"/>
</dbReference>